<dbReference type="AlphaFoldDB" id="X1VDB4"/>
<dbReference type="Gene3D" id="3.40.50.620">
    <property type="entry name" value="HUPs"/>
    <property type="match status" value="1"/>
</dbReference>
<dbReference type="GO" id="GO:0003824">
    <property type="term" value="F:catalytic activity"/>
    <property type="evidence" value="ECO:0007669"/>
    <property type="project" value="InterPro"/>
</dbReference>
<gene>
    <name evidence="2" type="ORF">S12H4_44493</name>
</gene>
<feature type="non-terminal residue" evidence="2">
    <location>
        <position position="65"/>
    </location>
</feature>
<proteinExistence type="predicted"/>
<reference evidence="2" key="1">
    <citation type="journal article" date="2014" name="Front. Microbiol.">
        <title>High frequency of phylogenetically diverse reductive dehalogenase-homologous genes in deep subseafloor sedimentary metagenomes.</title>
        <authorList>
            <person name="Kawai M."/>
            <person name="Futagami T."/>
            <person name="Toyoda A."/>
            <person name="Takaki Y."/>
            <person name="Nishi S."/>
            <person name="Hori S."/>
            <person name="Arai W."/>
            <person name="Tsubouchi T."/>
            <person name="Morono Y."/>
            <person name="Uchiyama I."/>
            <person name="Ito T."/>
            <person name="Fujiyama A."/>
            <person name="Inagaki F."/>
            <person name="Takami H."/>
        </authorList>
    </citation>
    <scope>NUCLEOTIDE SEQUENCE</scope>
    <source>
        <strain evidence="2">Expedition CK06-06</strain>
    </source>
</reference>
<dbReference type="InterPro" id="IPR002500">
    <property type="entry name" value="PAPS_reduct_dom"/>
</dbReference>
<comment type="caution">
    <text evidence="2">The sequence shown here is derived from an EMBL/GenBank/DDBJ whole genome shotgun (WGS) entry which is preliminary data.</text>
</comment>
<name>X1VDB4_9ZZZZ</name>
<dbReference type="EMBL" id="BARW01027417">
    <property type="protein sequence ID" value="GAJ15447.1"/>
    <property type="molecule type" value="Genomic_DNA"/>
</dbReference>
<dbReference type="InterPro" id="IPR014729">
    <property type="entry name" value="Rossmann-like_a/b/a_fold"/>
</dbReference>
<dbReference type="SUPFAM" id="SSF52402">
    <property type="entry name" value="Adenine nucleotide alpha hydrolases-like"/>
    <property type="match status" value="1"/>
</dbReference>
<organism evidence="2">
    <name type="scientific">marine sediment metagenome</name>
    <dbReference type="NCBI Taxonomy" id="412755"/>
    <lineage>
        <taxon>unclassified sequences</taxon>
        <taxon>metagenomes</taxon>
        <taxon>ecological metagenomes</taxon>
    </lineage>
</organism>
<accession>X1VDB4</accession>
<sequence>MRKVIVNFSGGKDSTVAILEALKRYPKEEITLCYQDTGAEYLETEGHVRMIANQLELPVTILKKE</sequence>
<dbReference type="Pfam" id="PF01507">
    <property type="entry name" value="PAPS_reduct"/>
    <property type="match status" value="1"/>
</dbReference>
<feature type="domain" description="Phosphoadenosine phosphosulphate reductase" evidence="1">
    <location>
        <begin position="4"/>
        <end position="63"/>
    </location>
</feature>
<evidence type="ECO:0000313" key="2">
    <source>
        <dbReference type="EMBL" id="GAJ15447.1"/>
    </source>
</evidence>
<protein>
    <recommendedName>
        <fullName evidence="1">Phosphoadenosine phosphosulphate reductase domain-containing protein</fullName>
    </recommendedName>
</protein>
<evidence type="ECO:0000259" key="1">
    <source>
        <dbReference type="Pfam" id="PF01507"/>
    </source>
</evidence>